<evidence type="ECO:0000313" key="2">
    <source>
        <dbReference type="Proteomes" id="UP000887013"/>
    </source>
</evidence>
<gene>
    <name evidence="1" type="primary">AVEN_51858_1</name>
    <name evidence="1" type="ORF">NPIL_560471</name>
</gene>
<dbReference type="OrthoDB" id="6431584at2759"/>
<dbReference type="EMBL" id="BMAW01109697">
    <property type="protein sequence ID" value="GFT39603.1"/>
    <property type="molecule type" value="Genomic_DNA"/>
</dbReference>
<name>A0A8X6TRH5_NEPPI</name>
<comment type="caution">
    <text evidence="1">The sequence shown here is derived from an EMBL/GenBank/DDBJ whole genome shotgun (WGS) entry which is preliminary data.</text>
</comment>
<dbReference type="Pfam" id="PF05380">
    <property type="entry name" value="Peptidase_A17"/>
    <property type="match status" value="1"/>
</dbReference>
<dbReference type="PANTHER" id="PTHR47331">
    <property type="entry name" value="PHD-TYPE DOMAIN-CONTAINING PROTEIN"/>
    <property type="match status" value="1"/>
</dbReference>
<accession>A0A8X6TRH5</accession>
<dbReference type="InterPro" id="IPR008042">
    <property type="entry name" value="Retrotrans_Pao"/>
</dbReference>
<organism evidence="1 2">
    <name type="scientific">Nephila pilipes</name>
    <name type="common">Giant wood spider</name>
    <name type="synonym">Nephila maculata</name>
    <dbReference type="NCBI Taxonomy" id="299642"/>
    <lineage>
        <taxon>Eukaryota</taxon>
        <taxon>Metazoa</taxon>
        <taxon>Ecdysozoa</taxon>
        <taxon>Arthropoda</taxon>
        <taxon>Chelicerata</taxon>
        <taxon>Arachnida</taxon>
        <taxon>Araneae</taxon>
        <taxon>Araneomorphae</taxon>
        <taxon>Entelegynae</taxon>
        <taxon>Araneoidea</taxon>
        <taxon>Nephilidae</taxon>
        <taxon>Nephila</taxon>
    </lineage>
</organism>
<dbReference type="PANTHER" id="PTHR47331:SF5">
    <property type="entry name" value="RIBONUCLEASE H"/>
    <property type="match status" value="1"/>
</dbReference>
<sequence length="187" mass="21464">MMHRTSTTFRFKISQNYPEFNKSKDHRCADAVEIHSFYDASQKAYGVAIFLRVLKRSGIEVNLIASKNRVASTINSCGIYYPIAFTAPTELSEEELKKAELKILKKVQEDSFQGGKMQLIKSLWTFKDADGILRIKTKLLMREDNENFKVPIALPSDHHYIKNLILCKQQDLVHPGVQSLMVTLREN</sequence>
<protein>
    <submittedName>
        <fullName evidence="1">Integrase catalytic domain-containing protein</fullName>
    </submittedName>
</protein>
<reference evidence="1" key="1">
    <citation type="submission" date="2020-08" db="EMBL/GenBank/DDBJ databases">
        <title>Multicomponent nature underlies the extraordinary mechanical properties of spider dragline silk.</title>
        <authorList>
            <person name="Kono N."/>
            <person name="Nakamura H."/>
            <person name="Mori M."/>
            <person name="Yoshida Y."/>
            <person name="Ohtoshi R."/>
            <person name="Malay A.D."/>
            <person name="Moran D.A.P."/>
            <person name="Tomita M."/>
            <person name="Numata K."/>
            <person name="Arakawa K."/>
        </authorList>
    </citation>
    <scope>NUCLEOTIDE SEQUENCE</scope>
</reference>
<evidence type="ECO:0000313" key="1">
    <source>
        <dbReference type="EMBL" id="GFT39603.1"/>
    </source>
</evidence>
<dbReference type="AlphaFoldDB" id="A0A8X6TRH5"/>
<proteinExistence type="predicted"/>
<dbReference type="Proteomes" id="UP000887013">
    <property type="component" value="Unassembled WGS sequence"/>
</dbReference>
<keyword evidence="2" id="KW-1185">Reference proteome</keyword>